<accession>A0A9D1HV76</accession>
<comment type="caution">
    <text evidence="2">The sequence shown here is derived from an EMBL/GenBank/DDBJ whole genome shotgun (WGS) entry which is preliminary data.</text>
</comment>
<keyword evidence="1" id="KW-1133">Transmembrane helix</keyword>
<keyword evidence="1" id="KW-0472">Membrane</keyword>
<dbReference type="AlphaFoldDB" id="A0A9D1HV76"/>
<reference evidence="2" key="2">
    <citation type="journal article" date="2021" name="PeerJ">
        <title>Extensive microbial diversity within the chicken gut microbiome revealed by metagenomics and culture.</title>
        <authorList>
            <person name="Gilroy R."/>
            <person name="Ravi A."/>
            <person name="Getino M."/>
            <person name="Pursley I."/>
            <person name="Horton D.L."/>
            <person name="Alikhan N.F."/>
            <person name="Baker D."/>
            <person name="Gharbi K."/>
            <person name="Hall N."/>
            <person name="Watson M."/>
            <person name="Adriaenssens E.M."/>
            <person name="Foster-Nyarko E."/>
            <person name="Jarju S."/>
            <person name="Secka A."/>
            <person name="Antonio M."/>
            <person name="Oren A."/>
            <person name="Chaudhuri R.R."/>
            <person name="La Ragione R."/>
            <person name="Hildebrand F."/>
            <person name="Pallen M.J."/>
        </authorList>
    </citation>
    <scope>NUCLEOTIDE SEQUENCE</scope>
    <source>
        <strain evidence="2">CHK197-8231</strain>
    </source>
</reference>
<evidence type="ECO:0000256" key="1">
    <source>
        <dbReference type="SAM" id="Phobius"/>
    </source>
</evidence>
<organism evidence="2 3">
    <name type="scientific">Candidatus Fimihabitans intestinipullorum</name>
    <dbReference type="NCBI Taxonomy" id="2840820"/>
    <lineage>
        <taxon>Bacteria</taxon>
        <taxon>Bacillati</taxon>
        <taxon>Mycoplasmatota</taxon>
        <taxon>Mycoplasmatota incertae sedis</taxon>
        <taxon>Candidatus Fimihabitans</taxon>
    </lineage>
</organism>
<evidence type="ECO:0000313" key="3">
    <source>
        <dbReference type="Proteomes" id="UP000824087"/>
    </source>
</evidence>
<gene>
    <name evidence="2" type="ORF">IAD49_05375</name>
</gene>
<evidence type="ECO:0000313" key="2">
    <source>
        <dbReference type="EMBL" id="HIU22994.1"/>
    </source>
</evidence>
<dbReference type="Proteomes" id="UP000824087">
    <property type="component" value="Unassembled WGS sequence"/>
</dbReference>
<name>A0A9D1HV76_9BACT</name>
<protein>
    <submittedName>
        <fullName evidence="2">Uncharacterized protein</fullName>
    </submittedName>
</protein>
<proteinExistence type="predicted"/>
<dbReference type="EMBL" id="DVML01000032">
    <property type="protein sequence ID" value="HIU22994.1"/>
    <property type="molecule type" value="Genomic_DNA"/>
</dbReference>
<keyword evidence="1" id="KW-0812">Transmembrane</keyword>
<feature type="transmembrane region" description="Helical" evidence="1">
    <location>
        <begin position="129"/>
        <end position="151"/>
    </location>
</feature>
<sequence>MLKKTIKGVVLALILFVITLGLYTNHMKSQDPDWNLQVGDYKLMEVTYDGFGNQVKIGDMMLVHEKDAYDISEIIMYQNGTHQDVARIVDTTKYGVVPRKETSFINENFVPHGDIIGSLDLCIRGGMKWWSMLTHPLTVGLLATAVFAYFLHKTSIRYTI</sequence>
<reference evidence="2" key="1">
    <citation type="submission" date="2020-10" db="EMBL/GenBank/DDBJ databases">
        <authorList>
            <person name="Gilroy R."/>
        </authorList>
    </citation>
    <scope>NUCLEOTIDE SEQUENCE</scope>
    <source>
        <strain evidence="2">CHK197-8231</strain>
    </source>
</reference>